<accession>A0A101LTX3</accession>
<sequence length="63" mass="7543">MVPFQCLRGSVFRYILRMFLPNYTFFMQLSSPQYFMAPKSRDRAFFHQTGPELRESIHLCCNS</sequence>
<reference evidence="1" key="1">
    <citation type="journal article" date="2015" name="Genome Biol. Evol.">
        <title>Organellar Genomes of White Spruce (Picea glauca): Assembly and Annotation.</title>
        <authorList>
            <person name="Jackman S.D."/>
            <person name="Warren R.L."/>
            <person name="Gibb E.A."/>
            <person name="Vandervalk B.P."/>
            <person name="Mohamadi H."/>
            <person name="Chu J."/>
            <person name="Raymond A."/>
            <person name="Pleasance S."/>
            <person name="Coope R."/>
            <person name="Wildung M.R."/>
            <person name="Ritland C.E."/>
            <person name="Bousquet J."/>
            <person name="Jones S.J."/>
            <person name="Bohlmann J."/>
            <person name="Birol I."/>
        </authorList>
    </citation>
    <scope>NUCLEOTIDE SEQUENCE [LARGE SCALE GENOMIC DNA]</scope>
    <source>
        <tissue evidence="1">Flushing bud</tissue>
    </source>
</reference>
<keyword evidence="1" id="KW-0496">Mitochondrion</keyword>
<comment type="caution">
    <text evidence="1">The sequence shown here is derived from an EMBL/GenBank/DDBJ whole genome shotgun (WGS) entry which is preliminary data.</text>
</comment>
<dbReference type="AlphaFoldDB" id="A0A101LTX3"/>
<gene>
    <name evidence="1" type="ORF">ABT39_MTgene3509</name>
</gene>
<organism evidence="1">
    <name type="scientific">Picea glauca</name>
    <name type="common">White spruce</name>
    <name type="synonym">Pinus glauca</name>
    <dbReference type="NCBI Taxonomy" id="3330"/>
    <lineage>
        <taxon>Eukaryota</taxon>
        <taxon>Viridiplantae</taxon>
        <taxon>Streptophyta</taxon>
        <taxon>Embryophyta</taxon>
        <taxon>Tracheophyta</taxon>
        <taxon>Spermatophyta</taxon>
        <taxon>Pinopsida</taxon>
        <taxon>Pinidae</taxon>
        <taxon>Conifers I</taxon>
        <taxon>Pinales</taxon>
        <taxon>Pinaceae</taxon>
        <taxon>Picea</taxon>
    </lineage>
</organism>
<protein>
    <submittedName>
        <fullName evidence="1">Uncharacterized protein</fullName>
    </submittedName>
</protein>
<name>A0A101LTX3_PICGL</name>
<dbReference type="EMBL" id="LKAM01000022">
    <property type="protein sequence ID" value="KUM45269.1"/>
    <property type="molecule type" value="Genomic_DNA"/>
</dbReference>
<evidence type="ECO:0000313" key="1">
    <source>
        <dbReference type="EMBL" id="KUM45269.1"/>
    </source>
</evidence>
<proteinExistence type="predicted"/>
<geneLocation type="mitochondrion" evidence="1"/>